<evidence type="ECO:0000259" key="1">
    <source>
        <dbReference type="Pfam" id="PF16538"/>
    </source>
</evidence>
<dbReference type="Gene3D" id="3.40.50.10610">
    <property type="entry name" value="ABC-type transport auxiliary lipoprotein component"/>
    <property type="match status" value="1"/>
</dbReference>
<dbReference type="AlphaFoldDB" id="A0A6L9MR30"/>
<feature type="domain" description="Flagellar assembly protein T N-terminal" evidence="3">
    <location>
        <begin position="34"/>
        <end position="120"/>
    </location>
</feature>
<feature type="domain" description="Flagellar assembly protein T C-terminal" evidence="1">
    <location>
        <begin position="319"/>
        <end position="392"/>
    </location>
</feature>
<feature type="domain" description="Flagellar assembly protein T middle" evidence="2">
    <location>
        <begin position="124"/>
        <end position="272"/>
    </location>
</feature>
<dbReference type="Gene3D" id="2.40.10.410">
    <property type="entry name" value="FlgT, C-terminal domain"/>
    <property type="match status" value="1"/>
</dbReference>
<sequence>MLSNKSKVYVMLLNAVVALVCLVAFLHGQAHAMWYEAKGQAIILNGDKEAAKREAIEEALKQAMLFSGASVNSVQQLTNGLLENEELTIRSNGEVEQIEIIDERYNGEIFTVSIRADIFPATRTCNAGNDKKLFATTYFLIPNRQQLTEGNIRHFDEAVTNKFAKLMSETTDNLRLAYIAPHTAKFKSEYTEQNVRSLAQYGNSQFAIIGTIDDLSIDRQPASVFTPWSDDKVDRYFAITLEVFDGINGGRLFTKSYNTHAEWTFDRFEQIDEHSNYFWQSIYGRKTQDLLLDAIQDIKESIACQPTTGRVINVAGDIISISLGRDNGIEENDELMLYQAKEIMDNKGKKFLQYSLYPGTFVVENTFANSSTIIHKQSGLVANIQENDFVVKK</sequence>
<evidence type="ECO:0008006" key="6">
    <source>
        <dbReference type="Google" id="ProtNLM"/>
    </source>
</evidence>
<dbReference type="RefSeq" id="WP_163110178.1">
    <property type="nucleotide sequence ID" value="NZ_JAAAWP010000002.1"/>
</dbReference>
<gene>
    <name evidence="4" type="ORF">GTW09_03670</name>
</gene>
<evidence type="ECO:0000259" key="2">
    <source>
        <dbReference type="Pfam" id="PF16539"/>
    </source>
</evidence>
<proteinExistence type="predicted"/>
<dbReference type="Pfam" id="PF16538">
    <property type="entry name" value="FlgT_C"/>
    <property type="match status" value="1"/>
</dbReference>
<reference evidence="4 5" key="1">
    <citation type="submission" date="2020-01" db="EMBL/GenBank/DDBJ databases">
        <title>Genomes of bacteria type strains.</title>
        <authorList>
            <person name="Chen J."/>
            <person name="Zhu S."/>
            <person name="Yang J."/>
        </authorList>
    </citation>
    <scope>NUCLEOTIDE SEQUENCE [LARGE SCALE GENOMIC DNA]</scope>
    <source>
        <strain evidence="4 5">LMG 22958</strain>
    </source>
</reference>
<protein>
    <recommendedName>
        <fullName evidence="6">Flagellar biosynthesis protein FlgT</fullName>
    </recommendedName>
</protein>
<dbReference type="InterPro" id="IPR032388">
    <property type="entry name" value="FlgT_C"/>
</dbReference>
<dbReference type="InterPro" id="IPR038165">
    <property type="entry name" value="FlgT_C_sf"/>
</dbReference>
<evidence type="ECO:0000313" key="5">
    <source>
        <dbReference type="Proteomes" id="UP000478837"/>
    </source>
</evidence>
<dbReference type="Pfam" id="PF16548">
    <property type="entry name" value="FlgT_N"/>
    <property type="match status" value="1"/>
</dbReference>
<dbReference type="Gene3D" id="3.30.1660.40">
    <property type="entry name" value="FlgT, N-terminal domain"/>
    <property type="match status" value="1"/>
</dbReference>
<dbReference type="Pfam" id="PF16539">
    <property type="entry name" value="FlgT_M"/>
    <property type="match status" value="1"/>
</dbReference>
<dbReference type="EMBL" id="JAAAWP010000002">
    <property type="protein sequence ID" value="NDW20618.1"/>
    <property type="molecule type" value="Genomic_DNA"/>
</dbReference>
<name>A0A6L9MR30_9ALTE</name>
<evidence type="ECO:0000313" key="4">
    <source>
        <dbReference type="EMBL" id="NDW20618.1"/>
    </source>
</evidence>
<dbReference type="InterPro" id="IPR032386">
    <property type="entry name" value="FlgT_M"/>
</dbReference>
<dbReference type="InterPro" id="IPR032370">
    <property type="entry name" value="FlgT_N"/>
</dbReference>
<comment type="caution">
    <text evidence="4">The sequence shown here is derived from an EMBL/GenBank/DDBJ whole genome shotgun (WGS) entry which is preliminary data.</text>
</comment>
<accession>A0A6L9MR30</accession>
<keyword evidence="5" id="KW-1185">Reference proteome</keyword>
<dbReference type="Proteomes" id="UP000478837">
    <property type="component" value="Unassembled WGS sequence"/>
</dbReference>
<organism evidence="4 5">
    <name type="scientific">Alteromonas hispanica</name>
    <dbReference type="NCBI Taxonomy" id="315421"/>
    <lineage>
        <taxon>Bacteria</taxon>
        <taxon>Pseudomonadati</taxon>
        <taxon>Pseudomonadota</taxon>
        <taxon>Gammaproteobacteria</taxon>
        <taxon>Alteromonadales</taxon>
        <taxon>Alteromonadaceae</taxon>
        <taxon>Alteromonas/Salinimonas group</taxon>
        <taxon>Alteromonas</taxon>
    </lineage>
</organism>
<dbReference type="InterPro" id="IPR038180">
    <property type="entry name" value="FlgT_N_sf"/>
</dbReference>
<evidence type="ECO:0000259" key="3">
    <source>
        <dbReference type="Pfam" id="PF16548"/>
    </source>
</evidence>